<dbReference type="Pfam" id="PF00520">
    <property type="entry name" value="Ion_trans"/>
    <property type="match status" value="1"/>
</dbReference>
<feature type="region of interest" description="Disordered" evidence="5">
    <location>
        <begin position="25"/>
        <end position="71"/>
    </location>
</feature>
<keyword evidence="8" id="KW-1185">Reference proteome</keyword>
<feature type="transmembrane region" description="Helical" evidence="6">
    <location>
        <begin position="120"/>
        <end position="143"/>
    </location>
</feature>
<accession>A0A6P6C4D6</accession>
<dbReference type="OrthoDB" id="416585at2759"/>
<dbReference type="FunFam" id="1.10.287.70:FF:000104">
    <property type="entry name" value="Two pore calcium channel protein 2"/>
    <property type="match status" value="1"/>
</dbReference>
<dbReference type="InterPro" id="IPR005821">
    <property type="entry name" value="Ion_trans_dom"/>
</dbReference>
<dbReference type="GO" id="GO:0005765">
    <property type="term" value="C:lysosomal membrane"/>
    <property type="evidence" value="ECO:0007669"/>
    <property type="project" value="InterPro"/>
</dbReference>
<reference evidence="9" key="1">
    <citation type="submission" date="2025-08" db="UniProtKB">
        <authorList>
            <consortium name="RefSeq"/>
        </authorList>
    </citation>
    <scope>IDENTIFICATION</scope>
    <source>
        <tissue evidence="9">Kidney</tissue>
    </source>
</reference>
<protein>
    <submittedName>
        <fullName evidence="9">Two pore calcium channel protein 2-like</fullName>
    </submittedName>
</protein>
<feature type="transmembrane region" description="Helical" evidence="6">
    <location>
        <begin position="364"/>
        <end position="387"/>
    </location>
</feature>
<feature type="transmembrane region" description="Helical" evidence="6">
    <location>
        <begin position="294"/>
        <end position="315"/>
    </location>
</feature>
<sequence length="784" mass="88182">MLPECSRLLDTADQVSAPRELTLCQEAKESGDPNTWKTTLEQKAPGPANQRDQDSVSEEVTSEHMGTAEQEGLSVSSLPADAVARWDLSFDRAVVFIEDAIQYRSINHRMDARSMWLYRWYYSDTCQWILSFVIFLILVLAFIETPSSLTSTSDVRYRSPPWDPPCGLTESIEGLCLLVFVADLSVKVSWALTDKGPSVPIRALCPQALGHEAPRPSAEEGPVSLWVLMARVWFFPLDVPRRAPDADPCPCGTSSFRPLRLRRLLRPFFLLQNSSMMKKTLKCIRWSLWEMASVLLLLVLHLCVFTVFGVLLFTGEKQGDGQDKERLTYFRSLPEALTSLLVLLTTANNPDVMIPAYSKNRAYAIFFIVFTLIGSLFLMNLLTAIIYNQFRGYLVKSLQASLFRKRLGTRAAYEVLCTAEGEAHPRGVGVKPQDLVQVLQKVQMDGTHRKAIVEKVRSYGTGLLSADEFQNLFNELDRRVTKEVAGAGRSPPLGPGSPRVIGKFAAPVGQSPGWLSGRCQYCPARGLWLVLELSTLAMYRFPHPGWKPAVHGLLSLWDMVRLANMLIAFRFLRIVPGMKLMAVVASTILGLLKNMQAFGGILVVSLPPPPRPRLPPVPAAWSWASGQQRGVQVPEAQGWGRKPDRLLRAREPFRYFRTPPAFWVIGHTEKLVQTGIRDTRAPKAHMVPPYWLWTRVSGVDPGGVGVGPFSCRAHTHWPPCTPPASQNFLHKWDRRSHLQSLPRDPDPAYEMTALELLFRHVLEEPTEEELMEKLQRHPHLQLCR</sequence>
<keyword evidence="4 6" id="KW-0472">Membrane</keyword>
<dbReference type="GO" id="GO:0019722">
    <property type="term" value="P:calcium-mediated signaling"/>
    <property type="evidence" value="ECO:0007669"/>
    <property type="project" value="TreeGrafter"/>
</dbReference>
<feature type="transmembrane region" description="Helical" evidence="6">
    <location>
        <begin position="580"/>
        <end position="606"/>
    </location>
</feature>
<dbReference type="GO" id="GO:0075509">
    <property type="term" value="P:endocytosis involved in viral entry into host cell"/>
    <property type="evidence" value="ECO:0007669"/>
    <property type="project" value="TreeGrafter"/>
</dbReference>
<evidence type="ECO:0000259" key="7">
    <source>
        <dbReference type="Pfam" id="PF00520"/>
    </source>
</evidence>
<evidence type="ECO:0000256" key="6">
    <source>
        <dbReference type="SAM" id="Phobius"/>
    </source>
</evidence>
<keyword evidence="3 6" id="KW-1133">Transmembrane helix</keyword>
<feature type="compositionally biased region" description="Polar residues" evidence="5">
    <location>
        <begin position="32"/>
        <end position="41"/>
    </location>
</feature>
<evidence type="ECO:0000256" key="2">
    <source>
        <dbReference type="ARBA" id="ARBA00022692"/>
    </source>
</evidence>
<evidence type="ECO:0000256" key="3">
    <source>
        <dbReference type="ARBA" id="ARBA00022989"/>
    </source>
</evidence>
<evidence type="ECO:0000256" key="5">
    <source>
        <dbReference type="SAM" id="MobiDB-lite"/>
    </source>
</evidence>
<dbReference type="GeneID" id="105309972"/>
<dbReference type="GO" id="GO:0015280">
    <property type="term" value="F:ligand-gated sodium channel activity"/>
    <property type="evidence" value="ECO:0007669"/>
    <property type="project" value="TreeGrafter"/>
</dbReference>
<gene>
    <name evidence="9" type="primary">LOC105309972</name>
</gene>
<evidence type="ECO:0000256" key="1">
    <source>
        <dbReference type="ARBA" id="ARBA00004141"/>
    </source>
</evidence>
<evidence type="ECO:0000313" key="8">
    <source>
        <dbReference type="Proteomes" id="UP000515202"/>
    </source>
</evidence>
<dbReference type="SUPFAM" id="SSF81324">
    <property type="entry name" value="Voltage-gated potassium channels"/>
    <property type="match status" value="1"/>
</dbReference>
<evidence type="ECO:0000313" key="9">
    <source>
        <dbReference type="RefSeq" id="XP_023382263.1"/>
    </source>
</evidence>
<dbReference type="GO" id="GO:0097682">
    <property type="term" value="F:intracellularly phosphatidylinositol-3,5-bisphosphate-gated monatomic cation channel activity"/>
    <property type="evidence" value="ECO:0007669"/>
    <property type="project" value="TreeGrafter"/>
</dbReference>
<organism evidence="8 9">
    <name type="scientific">Pteropus vampyrus</name>
    <name type="common">Large flying fox</name>
    <dbReference type="NCBI Taxonomy" id="132908"/>
    <lineage>
        <taxon>Eukaryota</taxon>
        <taxon>Metazoa</taxon>
        <taxon>Chordata</taxon>
        <taxon>Craniata</taxon>
        <taxon>Vertebrata</taxon>
        <taxon>Euteleostomi</taxon>
        <taxon>Mammalia</taxon>
        <taxon>Eutheria</taxon>
        <taxon>Laurasiatheria</taxon>
        <taxon>Chiroptera</taxon>
        <taxon>Yinpterochiroptera</taxon>
        <taxon>Pteropodoidea</taxon>
        <taxon>Pteropodidae</taxon>
        <taxon>Pteropodinae</taxon>
        <taxon>Pteropus</taxon>
    </lineage>
</organism>
<dbReference type="AlphaFoldDB" id="A0A6P6C4D6"/>
<proteinExistence type="predicted"/>
<dbReference type="RefSeq" id="XP_023382263.1">
    <property type="nucleotide sequence ID" value="XM_023526495.1"/>
</dbReference>
<keyword evidence="2 6" id="KW-0812">Transmembrane</keyword>
<dbReference type="GO" id="GO:0022832">
    <property type="term" value="F:voltage-gated channel activity"/>
    <property type="evidence" value="ECO:0007669"/>
    <property type="project" value="InterPro"/>
</dbReference>
<comment type="subcellular location">
    <subcellularLocation>
        <location evidence="1">Membrane</location>
        <topology evidence="1">Multi-pass membrane protein</topology>
    </subcellularLocation>
</comment>
<feature type="domain" description="Ion transport" evidence="7">
    <location>
        <begin position="253"/>
        <end position="390"/>
    </location>
</feature>
<name>A0A6P6C4D6_PTEVA</name>
<dbReference type="Proteomes" id="UP000515202">
    <property type="component" value="Unplaced"/>
</dbReference>
<dbReference type="Gene3D" id="1.10.287.70">
    <property type="match status" value="1"/>
</dbReference>
<evidence type="ECO:0000256" key="4">
    <source>
        <dbReference type="ARBA" id="ARBA00023136"/>
    </source>
</evidence>
<dbReference type="InterPro" id="IPR028798">
    <property type="entry name" value="TPC2"/>
</dbReference>
<dbReference type="PANTHER" id="PTHR46768:SF1">
    <property type="entry name" value="TWO PORE CHANNEL PROTEIN 2"/>
    <property type="match status" value="1"/>
</dbReference>
<dbReference type="KEGG" id="pvp:105309972"/>
<dbReference type="PANTHER" id="PTHR46768">
    <property type="entry name" value="TWO PORE CALCIUM CHANNEL PROTEIN 2"/>
    <property type="match status" value="1"/>
</dbReference>